<keyword evidence="3" id="KW-1185">Reference proteome</keyword>
<dbReference type="EMBL" id="FMZH01000003">
    <property type="protein sequence ID" value="SDC80637.1"/>
    <property type="molecule type" value="Genomic_DNA"/>
</dbReference>
<accession>A0A1G6PMN1</accession>
<sequence length="41" mass="4446">MLTFILQATKADNFKDGIYLGIAVAAAIALFILSKKFSRKG</sequence>
<keyword evidence="1" id="KW-1133">Transmembrane helix</keyword>
<dbReference type="AlphaFoldDB" id="A0A1G6PMN1"/>
<proteinExistence type="predicted"/>
<name>A0A1G6PMN1_9SPHI</name>
<organism evidence="2 3">
    <name type="scientific">Pedobacter soli</name>
    <dbReference type="NCBI Taxonomy" id="390242"/>
    <lineage>
        <taxon>Bacteria</taxon>
        <taxon>Pseudomonadati</taxon>
        <taxon>Bacteroidota</taxon>
        <taxon>Sphingobacteriia</taxon>
        <taxon>Sphingobacteriales</taxon>
        <taxon>Sphingobacteriaceae</taxon>
        <taxon>Pedobacter</taxon>
    </lineage>
</organism>
<feature type="transmembrane region" description="Helical" evidence="1">
    <location>
        <begin position="17"/>
        <end position="34"/>
    </location>
</feature>
<protein>
    <submittedName>
        <fullName evidence="2">Uncharacterized protein</fullName>
    </submittedName>
</protein>
<reference evidence="3" key="1">
    <citation type="submission" date="2016-10" db="EMBL/GenBank/DDBJ databases">
        <authorList>
            <person name="Varghese N."/>
            <person name="Submissions S."/>
        </authorList>
    </citation>
    <scope>NUCLEOTIDE SEQUENCE [LARGE SCALE GENOMIC DNA]</scope>
    <source>
        <strain evidence="3">DSM 18609</strain>
    </source>
</reference>
<keyword evidence="1" id="KW-0472">Membrane</keyword>
<evidence type="ECO:0000256" key="1">
    <source>
        <dbReference type="SAM" id="Phobius"/>
    </source>
</evidence>
<evidence type="ECO:0000313" key="2">
    <source>
        <dbReference type="EMBL" id="SDC80637.1"/>
    </source>
</evidence>
<dbReference type="STRING" id="390242.SAMN04488024_10378"/>
<dbReference type="Proteomes" id="UP000199455">
    <property type="component" value="Unassembled WGS sequence"/>
</dbReference>
<gene>
    <name evidence="2" type="ORF">SAMN04488024_10378</name>
</gene>
<evidence type="ECO:0000313" key="3">
    <source>
        <dbReference type="Proteomes" id="UP000199455"/>
    </source>
</evidence>
<keyword evidence="1" id="KW-0812">Transmembrane</keyword>
<dbReference type="RefSeq" id="WP_279615731.1">
    <property type="nucleotide sequence ID" value="NZ_FMZH01000003.1"/>
</dbReference>